<feature type="region of interest" description="Disordered" evidence="1">
    <location>
        <begin position="616"/>
        <end position="635"/>
    </location>
</feature>
<feature type="region of interest" description="Disordered" evidence="1">
    <location>
        <begin position="142"/>
        <end position="395"/>
    </location>
</feature>
<feature type="non-terminal residue" evidence="2">
    <location>
        <position position="1"/>
    </location>
</feature>
<feature type="compositionally biased region" description="Basic and acidic residues" evidence="1">
    <location>
        <begin position="771"/>
        <end position="785"/>
    </location>
</feature>
<evidence type="ECO:0000313" key="2">
    <source>
        <dbReference type="EMBL" id="KZS09250.1"/>
    </source>
</evidence>
<feature type="region of interest" description="Disordered" evidence="1">
    <location>
        <begin position="554"/>
        <end position="573"/>
    </location>
</feature>
<feature type="region of interest" description="Disordered" evidence="1">
    <location>
        <begin position="32"/>
        <end position="104"/>
    </location>
</feature>
<dbReference type="EMBL" id="LRGB01002084">
    <property type="protein sequence ID" value="KZS09250.1"/>
    <property type="molecule type" value="Genomic_DNA"/>
</dbReference>
<feature type="non-terminal residue" evidence="2">
    <location>
        <position position="904"/>
    </location>
</feature>
<feature type="region of interest" description="Disordered" evidence="1">
    <location>
        <begin position="643"/>
        <end position="904"/>
    </location>
</feature>
<feature type="compositionally biased region" description="Low complexity" evidence="1">
    <location>
        <begin position="216"/>
        <end position="225"/>
    </location>
</feature>
<feature type="compositionally biased region" description="Basic and acidic residues" evidence="1">
    <location>
        <begin position="831"/>
        <end position="844"/>
    </location>
</feature>
<evidence type="ECO:0000256" key="1">
    <source>
        <dbReference type="SAM" id="MobiDB-lite"/>
    </source>
</evidence>
<proteinExistence type="predicted"/>
<feature type="compositionally biased region" description="Basic and acidic residues" evidence="1">
    <location>
        <begin position="869"/>
        <end position="878"/>
    </location>
</feature>
<evidence type="ECO:0000313" key="3">
    <source>
        <dbReference type="Proteomes" id="UP000076858"/>
    </source>
</evidence>
<dbReference type="OrthoDB" id="336088at2759"/>
<keyword evidence="3" id="KW-1185">Reference proteome</keyword>
<feature type="compositionally biased region" description="Basic and acidic residues" evidence="1">
    <location>
        <begin position="851"/>
        <end position="862"/>
    </location>
</feature>
<accession>A0A162ED27</accession>
<name>A0A162ED27_9CRUS</name>
<feature type="compositionally biased region" description="Basic and acidic residues" evidence="1">
    <location>
        <begin position="65"/>
        <end position="82"/>
    </location>
</feature>
<reference evidence="2 3" key="1">
    <citation type="submission" date="2016-03" db="EMBL/GenBank/DDBJ databases">
        <title>EvidentialGene: Evidence-directed Construction of Genes on Genomes.</title>
        <authorList>
            <person name="Gilbert D.G."/>
            <person name="Choi J.-H."/>
            <person name="Mockaitis K."/>
            <person name="Colbourne J."/>
            <person name="Pfrender M."/>
        </authorList>
    </citation>
    <scope>NUCLEOTIDE SEQUENCE [LARGE SCALE GENOMIC DNA]</scope>
    <source>
        <strain evidence="2 3">Xinb3</strain>
        <tissue evidence="2">Complete organism</tissue>
    </source>
</reference>
<sequence>HVSPENQQDADKLSNSIVQDLAGGKKILRTMEDKLHPVDNEPSTNWVENAADNEELAETECLSNSEEKGEKDPENLKSKQPLEDLQQENELTNTTDTLDKKLSADESKVIGEIPNLSAEKSLFSTEKGQEFIVLQKNVLNEVQPKNILESEEKESIPLAPRKDEIPPVQYESESNTNLQDITLNQGDAPKEEENNQANTLGEDSPGSRVVIEPDSSLEIESSVISEDIEPKQADETKAEENSVATALAIVPSGPEVAEEPDPNLELESNAISQSIELKQNDEGCGRNRPQPESNAISQNIEPKHADKYKAEEDSVATALAMFPSGPDVAEEPIPNLELSNAISQDIEPKQNDEPKTEEDSVATALAKSPTGPEVAEEPDPNLESSAISQDIEPKTEKVATALAEIPFEPKVVDKPNPSLDDPQKIESIVVETAKVFKEDTEKDADVPTPTDKHEAILLSFQKKFRLVSVDPVQKELKEEILIDVVKQELLSVQEEPESNSIPMIPPKLELWQTKSETVLSHELPENEEISVMIVKEVQSDVGNEVLLVSNSEVMTEKKPSVEDPKTCSQESGLSRKKVRISSFKQELLIPKSLLNTELQRDEDIISTQPEIPVLLVKEESPPMVPDKSAPDDIRYGCGSKILTAVPKESQGEERALADEFETIPRSASPDGKEKNLQKTPASSIPGKEEVGPMSEVLQSEANDTLPKVPTSSETPENEEEKTTNLPNAEKSSNLNQLTFDFDSSAPVAIILPPSKKPDTSTKRRGRKRGRFGHDGSTDSGKENDAKPTVLRQSSRIAKLRKKEDLDRRKEEAERLQRLKEERERREKRRTARDEKMKKMEEKQQRRQLKTTTREDVTYRQSEEESSSSDEEKNSEEKGRKKKSKKDKRRHRKKKIDRPWDSTDS</sequence>
<feature type="compositionally biased region" description="Polar residues" evidence="1">
    <location>
        <begin position="171"/>
        <end position="185"/>
    </location>
</feature>
<protein>
    <submittedName>
        <fullName evidence="2">Uncharacterized protein</fullName>
    </submittedName>
</protein>
<organism evidence="2 3">
    <name type="scientific">Daphnia magna</name>
    <dbReference type="NCBI Taxonomy" id="35525"/>
    <lineage>
        <taxon>Eukaryota</taxon>
        <taxon>Metazoa</taxon>
        <taxon>Ecdysozoa</taxon>
        <taxon>Arthropoda</taxon>
        <taxon>Crustacea</taxon>
        <taxon>Branchiopoda</taxon>
        <taxon>Diplostraca</taxon>
        <taxon>Cladocera</taxon>
        <taxon>Anomopoda</taxon>
        <taxon>Daphniidae</taxon>
        <taxon>Daphnia</taxon>
    </lineage>
</organism>
<feature type="compositionally biased region" description="Basic and acidic residues" evidence="1">
    <location>
        <begin position="801"/>
        <end position="824"/>
    </location>
</feature>
<dbReference type="AlphaFoldDB" id="A0A162ED27"/>
<gene>
    <name evidence="2" type="ORF">APZ42_026577</name>
</gene>
<feature type="compositionally biased region" description="Basic residues" evidence="1">
    <location>
        <begin position="879"/>
        <end position="895"/>
    </location>
</feature>
<comment type="caution">
    <text evidence="2">The sequence shown here is derived from an EMBL/GenBank/DDBJ whole genome shotgun (WGS) entry which is preliminary data.</text>
</comment>
<dbReference type="Proteomes" id="UP000076858">
    <property type="component" value="Unassembled WGS sequence"/>
</dbReference>
<feature type="compositionally biased region" description="Basic and acidic residues" evidence="1">
    <location>
        <begin position="554"/>
        <end position="565"/>
    </location>
</feature>
<feature type="compositionally biased region" description="Polar residues" evidence="1">
    <location>
        <begin position="290"/>
        <end position="300"/>
    </location>
</feature>
<feature type="compositionally biased region" description="Polar residues" evidence="1">
    <location>
        <begin position="725"/>
        <end position="738"/>
    </location>
</feature>
<feature type="compositionally biased region" description="Basic and acidic residues" evidence="1">
    <location>
        <begin position="228"/>
        <end position="240"/>
    </location>
</feature>
<feature type="compositionally biased region" description="Basic and acidic residues" evidence="1">
    <location>
        <begin position="301"/>
        <end position="312"/>
    </location>
</feature>
<feature type="compositionally biased region" description="Basic and acidic residues" evidence="1">
    <location>
        <begin position="148"/>
        <end position="165"/>
    </location>
</feature>
<feature type="compositionally biased region" description="Basic and acidic residues" evidence="1">
    <location>
        <begin position="346"/>
        <end position="358"/>
    </location>
</feature>